<dbReference type="AlphaFoldDB" id="A0A1W2TFW0"/>
<dbReference type="Gene3D" id="1.20.1290.10">
    <property type="entry name" value="AhpD-like"/>
    <property type="match status" value="1"/>
</dbReference>
<feature type="region of interest" description="Disordered" evidence="1">
    <location>
        <begin position="1"/>
        <end position="102"/>
    </location>
</feature>
<protein>
    <submittedName>
        <fullName evidence="2">Putative mitochondrial protein</fullName>
    </submittedName>
</protein>
<evidence type="ECO:0000313" key="2">
    <source>
        <dbReference type="EMBL" id="GAP86971.1"/>
    </source>
</evidence>
<name>A0A1W2TFW0_ROSNE</name>
<dbReference type="EMBL" id="DF977469">
    <property type="protein sequence ID" value="GAP86971.1"/>
    <property type="molecule type" value="Genomic_DNA"/>
</dbReference>
<dbReference type="InterPro" id="IPR052999">
    <property type="entry name" value="PTS1_Protein"/>
</dbReference>
<dbReference type="InterPro" id="IPR029032">
    <property type="entry name" value="AhpD-like"/>
</dbReference>
<keyword evidence="3" id="KW-1185">Reference proteome</keyword>
<feature type="compositionally biased region" description="Basic and acidic residues" evidence="1">
    <location>
        <begin position="40"/>
        <end position="49"/>
    </location>
</feature>
<dbReference type="PANTHER" id="PTHR28180">
    <property type="entry name" value="CONSERVED MITOCHONDRIAL PROTEIN-RELATED"/>
    <property type="match status" value="1"/>
</dbReference>
<evidence type="ECO:0000313" key="3">
    <source>
        <dbReference type="Proteomes" id="UP000054516"/>
    </source>
</evidence>
<dbReference type="OMA" id="ILNCHYG"/>
<proteinExistence type="predicted"/>
<organism evidence="2">
    <name type="scientific">Rosellinia necatrix</name>
    <name type="common">White root-rot fungus</name>
    <dbReference type="NCBI Taxonomy" id="77044"/>
    <lineage>
        <taxon>Eukaryota</taxon>
        <taxon>Fungi</taxon>
        <taxon>Dikarya</taxon>
        <taxon>Ascomycota</taxon>
        <taxon>Pezizomycotina</taxon>
        <taxon>Sordariomycetes</taxon>
        <taxon>Xylariomycetidae</taxon>
        <taxon>Xylariales</taxon>
        <taxon>Xylariaceae</taxon>
        <taxon>Rosellinia</taxon>
    </lineage>
</organism>
<gene>
    <name evidence="2" type="ORF">SAMD00023353_2401260</name>
</gene>
<accession>A0A1W2TFW0</accession>
<evidence type="ECO:0000256" key="1">
    <source>
        <dbReference type="SAM" id="MobiDB-lite"/>
    </source>
</evidence>
<feature type="compositionally biased region" description="Pro residues" evidence="1">
    <location>
        <begin position="85"/>
        <end position="98"/>
    </location>
</feature>
<dbReference type="PANTHER" id="PTHR28180:SF2">
    <property type="entry name" value="PEROXISOMAL PROTEIN 2"/>
    <property type="match status" value="1"/>
</dbReference>
<reference evidence="2" key="1">
    <citation type="submission" date="2016-03" db="EMBL/GenBank/DDBJ databases">
        <title>Draft genome sequence of Rosellinia necatrix.</title>
        <authorList>
            <person name="Kanematsu S."/>
        </authorList>
    </citation>
    <scope>NUCLEOTIDE SEQUENCE [LARGE SCALE GENOMIC DNA]</scope>
    <source>
        <strain evidence="2">W97</strain>
    </source>
</reference>
<dbReference type="SUPFAM" id="SSF69118">
    <property type="entry name" value="AhpD-like"/>
    <property type="match status" value="1"/>
</dbReference>
<sequence length="389" mass="41394">MIAPDLADPEFLVSSQPASHGDFGMRLSGGIRGTGEEGQETDRDQDHLYSSELPSLLEPPLPATESTSGRQQQYEERQHTSITQPPLPPLPPPAPQPSPDMSKLTDAVKALINASHARPGYTRAGAQVKPALELLASDAQEKNVGLPAWVTVSTAVSATMNCPEAMTEIFHLANTRSATSRTPVQNAELIREVGLKCISFNGIPRSINTLGAFWKSLPEPVSSSLSTTPTRKLTAVNLGRRQAGGRALWDNVYLGFETKLLDRLAQSHPDLPVHILDGHYSSLLGNPRDAATAAIRPEPVGRVLTSLVAVACLRAQTGVGPQVVSHIFGLRKAYKHGAADAPGELPVEGGEWLAGDDGNIWLLESIDKLAHAIGGGEGTTFAPGIRPKL</sequence>
<dbReference type="Proteomes" id="UP000054516">
    <property type="component" value="Unassembled WGS sequence"/>
</dbReference>
<dbReference type="OrthoDB" id="5392202at2759"/>